<evidence type="ECO:0000313" key="3">
    <source>
        <dbReference type="Proteomes" id="UP000314294"/>
    </source>
</evidence>
<proteinExistence type="predicted"/>
<organism evidence="2 3">
    <name type="scientific">Liparis tanakae</name>
    <name type="common">Tanaka's snailfish</name>
    <dbReference type="NCBI Taxonomy" id="230148"/>
    <lineage>
        <taxon>Eukaryota</taxon>
        <taxon>Metazoa</taxon>
        <taxon>Chordata</taxon>
        <taxon>Craniata</taxon>
        <taxon>Vertebrata</taxon>
        <taxon>Euteleostomi</taxon>
        <taxon>Actinopterygii</taxon>
        <taxon>Neopterygii</taxon>
        <taxon>Teleostei</taxon>
        <taxon>Neoteleostei</taxon>
        <taxon>Acanthomorphata</taxon>
        <taxon>Eupercaria</taxon>
        <taxon>Perciformes</taxon>
        <taxon>Cottioidei</taxon>
        <taxon>Cottales</taxon>
        <taxon>Liparidae</taxon>
        <taxon>Liparis</taxon>
    </lineage>
</organism>
<dbReference type="Proteomes" id="UP000314294">
    <property type="component" value="Unassembled WGS sequence"/>
</dbReference>
<feature type="compositionally biased region" description="Basic and acidic residues" evidence="1">
    <location>
        <begin position="1"/>
        <end position="17"/>
    </location>
</feature>
<accession>A0A4Z2GPX6</accession>
<protein>
    <submittedName>
        <fullName evidence="2">Uncharacterized protein</fullName>
    </submittedName>
</protein>
<evidence type="ECO:0000256" key="1">
    <source>
        <dbReference type="SAM" id="MobiDB-lite"/>
    </source>
</evidence>
<gene>
    <name evidence="2" type="ORF">EYF80_034204</name>
</gene>
<keyword evidence="3" id="KW-1185">Reference proteome</keyword>
<evidence type="ECO:0000313" key="2">
    <source>
        <dbReference type="EMBL" id="TNN55607.1"/>
    </source>
</evidence>
<name>A0A4Z2GPX6_9TELE</name>
<sequence length="83" mass="8998">MATSERVDESESSREHSPSATADPQSVCRCIKARPEPPVGRAASGMFISHSFTIGMLETPCSFIQSGGFLPRVQGEEKRSVRT</sequence>
<comment type="caution">
    <text evidence="2">The sequence shown here is derived from an EMBL/GenBank/DDBJ whole genome shotgun (WGS) entry which is preliminary data.</text>
</comment>
<reference evidence="2 3" key="1">
    <citation type="submission" date="2019-03" db="EMBL/GenBank/DDBJ databases">
        <title>First draft genome of Liparis tanakae, snailfish: a comprehensive survey of snailfish specific genes.</title>
        <authorList>
            <person name="Kim W."/>
            <person name="Song I."/>
            <person name="Jeong J.-H."/>
            <person name="Kim D."/>
            <person name="Kim S."/>
            <person name="Ryu S."/>
            <person name="Song J.Y."/>
            <person name="Lee S.K."/>
        </authorList>
    </citation>
    <scope>NUCLEOTIDE SEQUENCE [LARGE SCALE GENOMIC DNA]</scope>
    <source>
        <tissue evidence="2">Muscle</tissue>
    </source>
</reference>
<dbReference type="AlphaFoldDB" id="A0A4Z2GPX6"/>
<feature type="region of interest" description="Disordered" evidence="1">
    <location>
        <begin position="1"/>
        <end position="26"/>
    </location>
</feature>
<dbReference type="EMBL" id="SRLO01000451">
    <property type="protein sequence ID" value="TNN55607.1"/>
    <property type="molecule type" value="Genomic_DNA"/>
</dbReference>